<keyword evidence="3 7" id="KW-0812">Transmembrane</keyword>
<keyword evidence="5 7" id="KW-1133">Transmembrane helix</keyword>
<evidence type="ECO:0000313" key="8">
    <source>
        <dbReference type="EMBL" id="KAK2146034.1"/>
    </source>
</evidence>
<organism evidence="8 9">
    <name type="scientific">Paralvinella palmiformis</name>
    <dbReference type="NCBI Taxonomy" id="53620"/>
    <lineage>
        <taxon>Eukaryota</taxon>
        <taxon>Metazoa</taxon>
        <taxon>Spiralia</taxon>
        <taxon>Lophotrochozoa</taxon>
        <taxon>Annelida</taxon>
        <taxon>Polychaeta</taxon>
        <taxon>Sedentaria</taxon>
        <taxon>Canalipalpata</taxon>
        <taxon>Terebellida</taxon>
        <taxon>Terebelliformia</taxon>
        <taxon>Alvinellidae</taxon>
        <taxon>Paralvinella</taxon>
    </lineage>
</organism>
<sequence>MASKSGPRISGTDGMDFIHRERIAPQYKASPRRFLNFVCINPKFEKIHSMDAALAGRENNFTASDDSSCDTDSEDTIHFHHTIGFVLACVASCPSALGRDATNKSRLKVVTIIQLLLLALMLFRLSVGICVMLSIRPPSFIQRLRLPRAQIWEYWWLASLLPCIIALWSLRRNRLFFIQQYMLGTVTFGLAPVLYAVIDNLDDLIDYWETKEAKITFRGYPMVVLWNMFLTIALQIHGFGLYFAWQLAKAWKPRETKKKTT</sequence>
<dbReference type="Proteomes" id="UP001208570">
    <property type="component" value="Unassembled WGS sequence"/>
</dbReference>
<proteinExistence type="inferred from homology"/>
<dbReference type="GO" id="GO:0005789">
    <property type="term" value="C:endoplasmic reticulum membrane"/>
    <property type="evidence" value="ECO:0007669"/>
    <property type="project" value="UniProtKB-SubCell"/>
</dbReference>
<dbReference type="InterPro" id="IPR009787">
    <property type="entry name" value="Jagunal"/>
</dbReference>
<keyword evidence="6 7" id="KW-0472">Membrane</keyword>
<dbReference type="GO" id="GO:0007029">
    <property type="term" value="P:endoplasmic reticulum organization"/>
    <property type="evidence" value="ECO:0007669"/>
    <property type="project" value="InterPro"/>
</dbReference>
<evidence type="ECO:0000313" key="9">
    <source>
        <dbReference type="Proteomes" id="UP001208570"/>
    </source>
</evidence>
<evidence type="ECO:0000256" key="2">
    <source>
        <dbReference type="ARBA" id="ARBA00008462"/>
    </source>
</evidence>
<evidence type="ECO:0000256" key="3">
    <source>
        <dbReference type="ARBA" id="ARBA00022692"/>
    </source>
</evidence>
<evidence type="ECO:0000256" key="1">
    <source>
        <dbReference type="ARBA" id="ARBA00004477"/>
    </source>
</evidence>
<dbReference type="EMBL" id="JAODUP010000638">
    <property type="protein sequence ID" value="KAK2146034.1"/>
    <property type="molecule type" value="Genomic_DNA"/>
</dbReference>
<evidence type="ECO:0008006" key="10">
    <source>
        <dbReference type="Google" id="ProtNLM"/>
    </source>
</evidence>
<protein>
    <recommendedName>
        <fullName evidence="10">Protein jagunal</fullName>
    </recommendedName>
</protein>
<feature type="transmembrane region" description="Helical" evidence="7">
    <location>
        <begin position="154"/>
        <end position="170"/>
    </location>
</feature>
<comment type="subcellular location">
    <subcellularLocation>
        <location evidence="1">Endoplasmic reticulum membrane</location>
        <topology evidence="1">Multi-pass membrane protein</topology>
    </subcellularLocation>
</comment>
<dbReference type="GO" id="GO:0016192">
    <property type="term" value="P:vesicle-mediated transport"/>
    <property type="evidence" value="ECO:0007669"/>
    <property type="project" value="TreeGrafter"/>
</dbReference>
<comment type="similarity">
    <text evidence="2">Belongs to the jagunal family.</text>
</comment>
<dbReference type="AlphaFoldDB" id="A0AAD9MWW8"/>
<dbReference type="PANTHER" id="PTHR20955:SF1">
    <property type="entry name" value="PROTEIN JAGUNAL HOMOLOG 1"/>
    <property type="match status" value="1"/>
</dbReference>
<name>A0AAD9MWW8_9ANNE</name>
<evidence type="ECO:0000256" key="6">
    <source>
        <dbReference type="ARBA" id="ARBA00023136"/>
    </source>
</evidence>
<gene>
    <name evidence="8" type="ORF">LSH36_638g00063</name>
</gene>
<reference evidence="8" key="1">
    <citation type="journal article" date="2023" name="Mol. Biol. Evol.">
        <title>Third-Generation Sequencing Reveals the Adaptive Role of the Epigenome in Three Deep-Sea Polychaetes.</title>
        <authorList>
            <person name="Perez M."/>
            <person name="Aroh O."/>
            <person name="Sun Y."/>
            <person name="Lan Y."/>
            <person name="Juniper S.K."/>
            <person name="Young C.R."/>
            <person name="Angers B."/>
            <person name="Qian P.Y."/>
        </authorList>
    </citation>
    <scope>NUCLEOTIDE SEQUENCE</scope>
    <source>
        <strain evidence="8">P08H-3</strain>
    </source>
</reference>
<feature type="transmembrane region" description="Helical" evidence="7">
    <location>
        <begin position="182"/>
        <end position="198"/>
    </location>
</feature>
<feature type="transmembrane region" description="Helical" evidence="7">
    <location>
        <begin position="109"/>
        <end position="134"/>
    </location>
</feature>
<dbReference type="Pfam" id="PF07086">
    <property type="entry name" value="Jagunal"/>
    <property type="match status" value="2"/>
</dbReference>
<evidence type="ECO:0000256" key="4">
    <source>
        <dbReference type="ARBA" id="ARBA00022824"/>
    </source>
</evidence>
<keyword evidence="4" id="KW-0256">Endoplasmic reticulum</keyword>
<dbReference type="PANTHER" id="PTHR20955">
    <property type="entry name" value="PROTEIN JAGUNAL HOMOLOG 1"/>
    <property type="match status" value="1"/>
</dbReference>
<evidence type="ECO:0000256" key="7">
    <source>
        <dbReference type="SAM" id="Phobius"/>
    </source>
</evidence>
<keyword evidence="9" id="KW-1185">Reference proteome</keyword>
<accession>A0AAD9MWW8</accession>
<evidence type="ECO:0000256" key="5">
    <source>
        <dbReference type="ARBA" id="ARBA00022989"/>
    </source>
</evidence>
<feature type="transmembrane region" description="Helical" evidence="7">
    <location>
        <begin position="224"/>
        <end position="245"/>
    </location>
</feature>
<comment type="caution">
    <text evidence="8">The sequence shown here is derived from an EMBL/GenBank/DDBJ whole genome shotgun (WGS) entry which is preliminary data.</text>
</comment>